<protein>
    <recommendedName>
        <fullName evidence="1">Glycosyltransferase 2-like domain-containing protein</fullName>
    </recommendedName>
</protein>
<dbReference type="EMBL" id="BAAAMQ010000005">
    <property type="protein sequence ID" value="GAA2096636.1"/>
    <property type="molecule type" value="Genomic_DNA"/>
</dbReference>
<evidence type="ECO:0000313" key="3">
    <source>
        <dbReference type="Proteomes" id="UP001501161"/>
    </source>
</evidence>
<dbReference type="PANTHER" id="PTHR43685:SF2">
    <property type="entry name" value="GLYCOSYLTRANSFERASE 2-LIKE DOMAIN-CONTAINING PROTEIN"/>
    <property type="match status" value="1"/>
</dbReference>
<gene>
    <name evidence="2" type="ORF">GCM10009726_04670</name>
</gene>
<evidence type="ECO:0000313" key="2">
    <source>
        <dbReference type="EMBL" id="GAA2096636.1"/>
    </source>
</evidence>
<feature type="domain" description="Glycosyltransferase 2-like" evidence="1">
    <location>
        <begin position="11"/>
        <end position="121"/>
    </location>
</feature>
<dbReference type="Gene3D" id="3.90.550.10">
    <property type="entry name" value="Spore Coat Polysaccharide Biosynthesis Protein SpsA, Chain A"/>
    <property type="match status" value="1"/>
</dbReference>
<dbReference type="RefSeq" id="WP_231249797.1">
    <property type="nucleotide sequence ID" value="NZ_BAAAMQ010000005.1"/>
</dbReference>
<sequence length="258" mass="28233">MPTPDPRPAVSVAMATFNGSAWVAEQLDSILAQLRTDDELVIIDDASTDDTVSVVRSVADDRLRLLESPVNRGYVATFEAALLACRHDLLLLADQDDVWPPGRVDALVAALARTDVVAGNLALLGTGESLHSPFGAQGWELRSDDSSRRVRNVAGVMAGMRPYFGCAMGIRRAALDTAVPFPPFLHESHDLWLALVGNVRGSMTHVEDVVVWRRLHETNTSPSRPRGVLPALRSRWMLVRCLVEISARVRRRGVRLSG</sequence>
<keyword evidence="3" id="KW-1185">Reference proteome</keyword>
<accession>A0ABN2WQ21</accession>
<evidence type="ECO:0000259" key="1">
    <source>
        <dbReference type="Pfam" id="PF00535"/>
    </source>
</evidence>
<dbReference type="InterPro" id="IPR029044">
    <property type="entry name" value="Nucleotide-diphossugar_trans"/>
</dbReference>
<dbReference type="Pfam" id="PF00535">
    <property type="entry name" value="Glycos_transf_2"/>
    <property type="match status" value="1"/>
</dbReference>
<proteinExistence type="predicted"/>
<comment type="caution">
    <text evidence="2">The sequence shown here is derived from an EMBL/GenBank/DDBJ whole genome shotgun (WGS) entry which is preliminary data.</text>
</comment>
<dbReference type="InterPro" id="IPR050834">
    <property type="entry name" value="Glycosyltransf_2"/>
</dbReference>
<reference evidence="2 3" key="1">
    <citation type="journal article" date="2019" name="Int. J. Syst. Evol. Microbiol.">
        <title>The Global Catalogue of Microorganisms (GCM) 10K type strain sequencing project: providing services to taxonomists for standard genome sequencing and annotation.</title>
        <authorList>
            <consortium name="The Broad Institute Genomics Platform"/>
            <consortium name="The Broad Institute Genome Sequencing Center for Infectious Disease"/>
            <person name="Wu L."/>
            <person name="Ma J."/>
        </authorList>
    </citation>
    <scope>NUCLEOTIDE SEQUENCE [LARGE SCALE GENOMIC DNA]</scope>
    <source>
        <strain evidence="2 3">JCM 13813</strain>
    </source>
</reference>
<dbReference type="PANTHER" id="PTHR43685">
    <property type="entry name" value="GLYCOSYLTRANSFERASE"/>
    <property type="match status" value="1"/>
</dbReference>
<name>A0ABN2WQ21_9ACTN</name>
<dbReference type="InterPro" id="IPR001173">
    <property type="entry name" value="Glyco_trans_2-like"/>
</dbReference>
<organism evidence="2 3">
    <name type="scientific">Nocardioides furvisabuli</name>
    <dbReference type="NCBI Taxonomy" id="375542"/>
    <lineage>
        <taxon>Bacteria</taxon>
        <taxon>Bacillati</taxon>
        <taxon>Actinomycetota</taxon>
        <taxon>Actinomycetes</taxon>
        <taxon>Propionibacteriales</taxon>
        <taxon>Nocardioidaceae</taxon>
        <taxon>Nocardioides</taxon>
    </lineage>
</organism>
<dbReference type="SUPFAM" id="SSF53448">
    <property type="entry name" value="Nucleotide-diphospho-sugar transferases"/>
    <property type="match status" value="1"/>
</dbReference>
<dbReference type="Proteomes" id="UP001501161">
    <property type="component" value="Unassembled WGS sequence"/>
</dbReference>